<dbReference type="EMBL" id="VTEV01000003">
    <property type="protein sequence ID" value="TYS68679.1"/>
    <property type="molecule type" value="Genomic_DNA"/>
</dbReference>
<dbReference type="RefSeq" id="WP_148987546.1">
    <property type="nucleotide sequence ID" value="NZ_VTEV01000003.1"/>
</dbReference>
<name>A0A5D4T0C9_9BACI</name>
<dbReference type="Proteomes" id="UP000322524">
    <property type="component" value="Unassembled WGS sequence"/>
</dbReference>
<proteinExistence type="predicted"/>
<gene>
    <name evidence="1" type="ORF">FZC76_06960</name>
</gene>
<accession>A0A5D4T0C9</accession>
<dbReference type="AlphaFoldDB" id="A0A5D4T0C9"/>
<reference evidence="1 2" key="1">
    <citation type="submission" date="2019-08" db="EMBL/GenBank/DDBJ databases">
        <title>Bacillus genomes from the desert of Cuatro Cienegas, Coahuila.</title>
        <authorList>
            <person name="Olmedo-Alvarez G."/>
        </authorList>
    </citation>
    <scope>NUCLEOTIDE SEQUENCE [LARGE SCALE GENOMIC DNA]</scope>
    <source>
        <strain evidence="1 2">CH28_1T</strain>
    </source>
</reference>
<evidence type="ECO:0000313" key="1">
    <source>
        <dbReference type="EMBL" id="TYS68679.1"/>
    </source>
</evidence>
<sequence>MQIREWYLDAVDYNQESLLLLLDFLIYEKKVLAMDDDEEKLRFYFQEKFRNRMNEHLKEYKERLELQTGG</sequence>
<evidence type="ECO:0000313" key="2">
    <source>
        <dbReference type="Proteomes" id="UP000322524"/>
    </source>
</evidence>
<organism evidence="1 2">
    <name type="scientific">Sutcliffiella horikoshii</name>
    <dbReference type="NCBI Taxonomy" id="79883"/>
    <lineage>
        <taxon>Bacteria</taxon>
        <taxon>Bacillati</taxon>
        <taxon>Bacillota</taxon>
        <taxon>Bacilli</taxon>
        <taxon>Bacillales</taxon>
        <taxon>Bacillaceae</taxon>
        <taxon>Sutcliffiella</taxon>
    </lineage>
</organism>
<comment type="caution">
    <text evidence="1">The sequence shown here is derived from an EMBL/GenBank/DDBJ whole genome shotgun (WGS) entry which is preliminary data.</text>
</comment>
<protein>
    <submittedName>
        <fullName evidence="1">Uncharacterized protein</fullName>
    </submittedName>
</protein>
<dbReference type="OrthoDB" id="2927054at2"/>